<dbReference type="InterPro" id="IPR000683">
    <property type="entry name" value="Gfo/Idh/MocA-like_OxRdtase_N"/>
</dbReference>
<dbReference type="Gene3D" id="3.30.360.10">
    <property type="entry name" value="Dihydrodipicolinate Reductase, domain 2"/>
    <property type="match status" value="1"/>
</dbReference>
<evidence type="ECO:0000313" key="4">
    <source>
        <dbReference type="Proteomes" id="UP000550787"/>
    </source>
</evidence>
<dbReference type="EMBL" id="JABEQG010000008">
    <property type="protein sequence ID" value="MBB2155933.1"/>
    <property type="molecule type" value="Genomic_DNA"/>
</dbReference>
<evidence type="ECO:0000259" key="1">
    <source>
        <dbReference type="Pfam" id="PF01408"/>
    </source>
</evidence>
<feature type="domain" description="GFO/IDH/MocA-like oxidoreductase" evidence="2">
    <location>
        <begin position="133"/>
        <end position="242"/>
    </location>
</feature>
<evidence type="ECO:0000313" key="3">
    <source>
        <dbReference type="EMBL" id="MBB2155933.1"/>
    </source>
</evidence>
<dbReference type="GO" id="GO:0000166">
    <property type="term" value="F:nucleotide binding"/>
    <property type="evidence" value="ECO:0007669"/>
    <property type="project" value="InterPro"/>
</dbReference>
<dbReference type="SUPFAM" id="SSF55347">
    <property type="entry name" value="Glyceraldehyde-3-phosphate dehydrogenase-like, C-terminal domain"/>
    <property type="match status" value="1"/>
</dbReference>
<dbReference type="RefSeq" id="WP_183115624.1">
    <property type="nucleotide sequence ID" value="NZ_JABEQG010000008.1"/>
</dbReference>
<protein>
    <submittedName>
        <fullName evidence="3">Gfo/Idh/MocA family oxidoreductase</fullName>
    </submittedName>
</protein>
<comment type="caution">
    <text evidence="3">The sequence shown here is derived from an EMBL/GenBank/DDBJ whole genome shotgun (WGS) entry which is preliminary data.</text>
</comment>
<dbReference type="InterPro" id="IPR055170">
    <property type="entry name" value="GFO_IDH_MocA-like_dom"/>
</dbReference>
<proteinExistence type="predicted"/>
<dbReference type="Pfam" id="PF22725">
    <property type="entry name" value="GFO_IDH_MocA_C3"/>
    <property type="match status" value="1"/>
</dbReference>
<dbReference type="Gene3D" id="3.40.50.720">
    <property type="entry name" value="NAD(P)-binding Rossmann-like Domain"/>
    <property type="match status" value="1"/>
</dbReference>
<dbReference type="SUPFAM" id="SSF51735">
    <property type="entry name" value="NAD(P)-binding Rossmann-fold domains"/>
    <property type="match status" value="1"/>
</dbReference>
<evidence type="ECO:0000259" key="2">
    <source>
        <dbReference type="Pfam" id="PF22725"/>
    </source>
</evidence>
<reference evidence="3 4" key="1">
    <citation type="submission" date="2020-04" db="EMBL/GenBank/DDBJ databases">
        <title>Description of novel Gluconacetobacter.</title>
        <authorList>
            <person name="Sombolestani A."/>
        </authorList>
    </citation>
    <scope>NUCLEOTIDE SEQUENCE [LARGE SCALE GENOMIC DNA]</scope>
    <source>
        <strain evidence="3 4">LMG 7603</strain>
    </source>
</reference>
<name>A0A7W4FDS5_GLUDI</name>
<dbReference type="Proteomes" id="UP000550787">
    <property type="component" value="Unassembled WGS sequence"/>
</dbReference>
<organism evidence="3 4">
    <name type="scientific">Gluconacetobacter diazotrophicus</name>
    <name type="common">Acetobacter diazotrophicus</name>
    <dbReference type="NCBI Taxonomy" id="33996"/>
    <lineage>
        <taxon>Bacteria</taxon>
        <taxon>Pseudomonadati</taxon>
        <taxon>Pseudomonadota</taxon>
        <taxon>Alphaproteobacteria</taxon>
        <taxon>Acetobacterales</taxon>
        <taxon>Acetobacteraceae</taxon>
        <taxon>Gluconacetobacter</taxon>
    </lineage>
</organism>
<gene>
    <name evidence="3" type="ORF">HLH33_06355</name>
</gene>
<sequence>MSILNVLLSGPGLIGRKHADLLANSPRCALKVIVAPRTARNMTFAQERGVALVETIDAALGRFPIDAAILASPNAFHCEQALMCLDRRIPTLVEKPLATNSREALMICEASERNSTPVLVGHHRTYSGLLPVAKKFICSPSFGQPVAVHGSALFYKPDDYFDDGPWRARIGGGPILINMIHEVGILQYLYGPICSVWAQASNERRGFEVEDTVIIGFKFENGALGTFILSDIAASNQSWEMTSGENPAYPYFDDANCYHFAGTLGSLDFPTFNVRTYSGNQTPSWWKKFDTHKLSALKTDPFEQQLHHFEDVVLGLDVPLMPASAGLSNIRVVESINISIKENKSVDVCR</sequence>
<dbReference type="InterPro" id="IPR036291">
    <property type="entry name" value="NAD(P)-bd_dom_sf"/>
</dbReference>
<dbReference type="PANTHER" id="PTHR43377:SF8">
    <property type="entry name" value="BLR3664 PROTEIN"/>
    <property type="match status" value="1"/>
</dbReference>
<accession>A0A7W4FDS5</accession>
<dbReference type="AlphaFoldDB" id="A0A7W4FDS5"/>
<dbReference type="InterPro" id="IPR051450">
    <property type="entry name" value="Gfo/Idh/MocA_Oxidoreductases"/>
</dbReference>
<feature type="domain" description="Gfo/Idh/MocA-like oxidoreductase N-terminal" evidence="1">
    <location>
        <begin position="5"/>
        <end position="122"/>
    </location>
</feature>
<dbReference type="Pfam" id="PF01408">
    <property type="entry name" value="GFO_IDH_MocA"/>
    <property type="match status" value="1"/>
</dbReference>
<dbReference type="PANTHER" id="PTHR43377">
    <property type="entry name" value="BILIVERDIN REDUCTASE A"/>
    <property type="match status" value="1"/>
</dbReference>